<proteinExistence type="inferred from homology"/>
<dbReference type="InterPro" id="IPR023996">
    <property type="entry name" value="TonB-dep_OMP_SusC/RagA"/>
</dbReference>
<evidence type="ECO:0000256" key="2">
    <source>
        <dbReference type="ARBA" id="ARBA00022448"/>
    </source>
</evidence>
<evidence type="ECO:0000259" key="9">
    <source>
        <dbReference type="Pfam" id="PF07715"/>
    </source>
</evidence>
<comment type="caution">
    <text evidence="10">The sequence shown here is derived from an EMBL/GenBank/DDBJ whole genome shotgun (WGS) entry which is preliminary data.</text>
</comment>
<dbReference type="InterPro" id="IPR023997">
    <property type="entry name" value="TonB-dep_OMP_SusC/RagA_CS"/>
</dbReference>
<accession>A0A366KVD3</accession>
<keyword evidence="2 7" id="KW-0813">Transport</keyword>
<dbReference type="Gene3D" id="2.60.40.1120">
    <property type="entry name" value="Carboxypeptidase-like, regulatory domain"/>
    <property type="match status" value="1"/>
</dbReference>
<dbReference type="EMBL" id="QNQU01000013">
    <property type="protein sequence ID" value="RBQ05508.1"/>
    <property type="molecule type" value="Genomic_DNA"/>
</dbReference>
<dbReference type="SUPFAM" id="SSF49464">
    <property type="entry name" value="Carboxypeptidase regulatory domain-like"/>
    <property type="match status" value="1"/>
</dbReference>
<name>A0A366KVD3_9SPHI</name>
<evidence type="ECO:0000256" key="1">
    <source>
        <dbReference type="ARBA" id="ARBA00004571"/>
    </source>
</evidence>
<dbReference type="SUPFAM" id="SSF56935">
    <property type="entry name" value="Porins"/>
    <property type="match status" value="1"/>
</dbReference>
<dbReference type="Gene3D" id="2.40.170.20">
    <property type="entry name" value="TonB-dependent receptor, beta-barrel domain"/>
    <property type="match status" value="1"/>
</dbReference>
<dbReference type="InterPro" id="IPR012910">
    <property type="entry name" value="Plug_dom"/>
</dbReference>
<sequence>MYRIYPKKRGMPLGYVRKLLLIMRLTTVILIASFLQVSAVGFAQKITISKKNVPLSQIINDIREQSGYDFFYSNELLKKTTPVSINVKDASLEDVLLLCFKNQPIAYKVDDKAVMLREKTINGADKITFTYISTGVQVTVTNEEGKALPGATVTIKETNKKMVTGVGGTVFIANVDEKATLVVTYLGFKTQEIKLKKGQTTLVVKMEIGDNKFDDVVVTGIFNKPKESYTGAVRTITAVELQQFQGRNLFTTLGNIDPSFYVVPNNASGADPNKIPDIQMRGARSLPNIDKLQDQTSAALNTPLIILDGFETTLQRMLDLDNTEIQSVTLLKDGSATALYGSRGANGVVVIKTKEPIAGKLRLSYRAGVNLSIPDLSSYNLLNAADKLELERLSGYFQSATQDPATNIELQKYYNQVLGQVAKGVNTDWLSVPLRTQVDQIHNLKVEGGDQTFRYDLALQYNNTNGAMKGSGRQTFNGTINLMYKYRTLTFRNNLVVGQTKASQSPYGSFADYAKLNPYWEPYDASGNVVKFFTPYYRPFITQTSKYSGPYPNPLYDATLNTYDIGHTTNITDNFQLEWTPVNGLFLRAGVGVTSNQNHEDNFKPAEHSSFANYGEADIFRKGSYAYSSGQDFSYTGNVSASYSKLFNNIHRIYAGVNIDMTENNAKNYTFTAEGFPDESIDFLGMALQYQQGGAPTGFESTRRRIGAVANFNYALKDRYLVDLAYRVDGASQFGVNRRFAPFWSAGLGWNMQYESFIKDNLRFIDRLKLRGSYGSTGSTQFDAYQALGTYSYYTNDRYKTWLGAHQNTLGNPDLAWQQTNKYNVGFETAMFNSRFTLEADVFLEKTSNLLSSLELPYANGFTSYNENIGALQTKGIELMASVWLIRNNQRRFSWSVTGNLVHNVDRIVKLSEAMKAANEKLALQGGASPTRIIREGDSQNTIYVVRSLGIDPSTGKELFLNKDGEVTYTWNAKDRVAVGLSQPKFRGNFSTLFRYSSFTLNASFSFLFGGQLYNQTLIDKVENANKILNVDARVYYDRWKQPGDVALYRGINESTPVYASSRFVQNESTFTCQNINLAYEVNNKRLLKRLGMQTLTLAGNTGELFYISTVKQERGTDYPFTHQFSLSLFAAF</sequence>
<dbReference type="Pfam" id="PF13715">
    <property type="entry name" value="CarbopepD_reg_2"/>
    <property type="match status" value="1"/>
</dbReference>
<feature type="domain" description="Secretin/TonB short N-terminal" evidence="8">
    <location>
        <begin position="68"/>
        <end position="118"/>
    </location>
</feature>
<evidence type="ECO:0000256" key="6">
    <source>
        <dbReference type="ARBA" id="ARBA00023237"/>
    </source>
</evidence>
<dbReference type="Proteomes" id="UP000252081">
    <property type="component" value="Unassembled WGS sequence"/>
</dbReference>
<feature type="domain" description="TonB-dependent receptor plug" evidence="9">
    <location>
        <begin position="226"/>
        <end position="348"/>
    </location>
</feature>
<dbReference type="InterPro" id="IPR011662">
    <property type="entry name" value="Secretin/TonB_short_N"/>
</dbReference>
<evidence type="ECO:0000259" key="8">
    <source>
        <dbReference type="Pfam" id="PF07660"/>
    </source>
</evidence>
<evidence type="ECO:0000256" key="5">
    <source>
        <dbReference type="ARBA" id="ARBA00023136"/>
    </source>
</evidence>
<evidence type="ECO:0000256" key="7">
    <source>
        <dbReference type="PROSITE-ProRule" id="PRU01360"/>
    </source>
</evidence>
<evidence type="ECO:0000313" key="11">
    <source>
        <dbReference type="Proteomes" id="UP000252081"/>
    </source>
</evidence>
<dbReference type="InterPro" id="IPR008969">
    <property type="entry name" value="CarboxyPept-like_regulatory"/>
</dbReference>
<dbReference type="Gene3D" id="2.170.130.10">
    <property type="entry name" value="TonB-dependent receptor, plug domain"/>
    <property type="match status" value="1"/>
</dbReference>
<dbReference type="OrthoDB" id="1094723at2"/>
<dbReference type="AlphaFoldDB" id="A0A366KVD3"/>
<reference evidence="10 11" key="1">
    <citation type="submission" date="2018-07" db="EMBL/GenBank/DDBJ databases">
        <title>A draft genome of a endophytic bacteria, a new species of Pedobacter.</title>
        <authorList>
            <person name="Zhang Z.D."/>
            <person name="Chen Z.J."/>
        </authorList>
    </citation>
    <scope>NUCLEOTIDE SEQUENCE [LARGE SCALE GENOMIC DNA]</scope>
    <source>
        <strain evidence="10 11">RS10</strain>
    </source>
</reference>
<dbReference type="InterPro" id="IPR036942">
    <property type="entry name" value="Beta-barrel_TonB_sf"/>
</dbReference>
<dbReference type="Pfam" id="PF07715">
    <property type="entry name" value="Plug"/>
    <property type="match status" value="1"/>
</dbReference>
<keyword evidence="5 7" id="KW-0472">Membrane</keyword>
<evidence type="ECO:0000256" key="3">
    <source>
        <dbReference type="ARBA" id="ARBA00022452"/>
    </source>
</evidence>
<dbReference type="NCBIfam" id="TIGR04057">
    <property type="entry name" value="SusC_RagA_signa"/>
    <property type="match status" value="1"/>
</dbReference>
<comment type="subcellular location">
    <subcellularLocation>
        <location evidence="1 7">Cell outer membrane</location>
        <topology evidence="1 7">Multi-pass membrane protein</topology>
    </subcellularLocation>
</comment>
<keyword evidence="4 7" id="KW-0812">Transmembrane</keyword>
<evidence type="ECO:0000256" key="4">
    <source>
        <dbReference type="ARBA" id="ARBA00022692"/>
    </source>
</evidence>
<gene>
    <name evidence="10" type="ORF">DRW42_16100</name>
</gene>
<dbReference type="PROSITE" id="PS52016">
    <property type="entry name" value="TONB_DEPENDENT_REC_3"/>
    <property type="match status" value="1"/>
</dbReference>
<keyword evidence="6 7" id="KW-0998">Cell outer membrane</keyword>
<keyword evidence="11" id="KW-1185">Reference proteome</keyword>
<dbReference type="NCBIfam" id="TIGR04056">
    <property type="entry name" value="OMP_RagA_SusC"/>
    <property type="match status" value="1"/>
</dbReference>
<dbReference type="GO" id="GO:0009279">
    <property type="term" value="C:cell outer membrane"/>
    <property type="evidence" value="ECO:0007669"/>
    <property type="project" value="UniProtKB-SubCell"/>
</dbReference>
<dbReference type="Pfam" id="PF07660">
    <property type="entry name" value="STN"/>
    <property type="match status" value="1"/>
</dbReference>
<comment type="similarity">
    <text evidence="7">Belongs to the TonB-dependent receptor family.</text>
</comment>
<dbReference type="InterPro" id="IPR037066">
    <property type="entry name" value="Plug_dom_sf"/>
</dbReference>
<keyword evidence="3 7" id="KW-1134">Transmembrane beta strand</keyword>
<dbReference type="InterPro" id="IPR039426">
    <property type="entry name" value="TonB-dep_rcpt-like"/>
</dbReference>
<evidence type="ECO:0000313" key="10">
    <source>
        <dbReference type="EMBL" id="RBQ05508.1"/>
    </source>
</evidence>
<organism evidence="10 11">
    <name type="scientific">Pedobacter miscanthi</name>
    <dbReference type="NCBI Taxonomy" id="2259170"/>
    <lineage>
        <taxon>Bacteria</taxon>
        <taxon>Pseudomonadati</taxon>
        <taxon>Bacteroidota</taxon>
        <taxon>Sphingobacteriia</taxon>
        <taxon>Sphingobacteriales</taxon>
        <taxon>Sphingobacteriaceae</taxon>
        <taxon>Pedobacter</taxon>
    </lineage>
</organism>
<dbReference type="RefSeq" id="WP_113949859.1">
    <property type="nucleotide sequence ID" value="NZ_QNQU01000013.1"/>
</dbReference>
<protein>
    <submittedName>
        <fullName evidence="10">SusC/RagA family TonB-linked outer membrane protein</fullName>
    </submittedName>
</protein>